<evidence type="ECO:0000256" key="7">
    <source>
        <dbReference type="PROSITE-ProRule" id="PRU00339"/>
    </source>
</evidence>
<dbReference type="PANTHER" id="PTHR12558:SF13">
    <property type="entry name" value="CELL DIVISION CYCLE PROTEIN 27 HOMOLOG"/>
    <property type="match status" value="1"/>
</dbReference>
<dbReference type="SUPFAM" id="SSF48452">
    <property type="entry name" value="TPR-like"/>
    <property type="match status" value="2"/>
</dbReference>
<evidence type="ECO:0000256" key="8">
    <source>
        <dbReference type="SAM" id="MobiDB-lite"/>
    </source>
</evidence>
<keyword evidence="2" id="KW-0677">Repeat</keyword>
<feature type="repeat" description="TPR" evidence="7">
    <location>
        <begin position="519"/>
        <end position="552"/>
    </location>
</feature>
<sequence>MIIQEPVQAAIWHCLNHYDFSDAIFLAERLCAEVESDETLFLLATCYYRSGKTWQAYCVLRKKGSNSPQCRYLMAKCCLELQRLAEAENVLLGADPVKSRGLDDLVSEFGDQACFALQILARICMQTERGPKASEALRRALKLNPFLWHAFEDLCNRGEKPDPLRTFQVSNLENFSNCHGSNPVVNFINSCDQPSSCTTSTTTSLSEPAFTISSTPIQTVGCVSAAIPNAPNMKFFTPDESPLARPLCGAGLSGISVLAPTRIKPRFRNMFGGGGCITPINPSFGFLPMDTPNSGDPTPVAFLSPTLTESNDQQKSLAKRVSNLRAQVGQFMSRKETPLQQSKPVFSQSSNTSNTSNIVPSQSPTTPAAPLQPGQNVRRSSRLFSNSYNVKENNKSPNRSKFATPKSPSRKTKSRIAKTNLNKASFTDLNERNRNEKEKSETITSADSKIIGSGMVSVNGGTASQNTVVQVLQLQKQSAEGLMSLLRDLGTAYLHLAQFNCRKAVECFNNLPLQHYNTGWVLALMGRAHYELNEYQLAVKYFNEVREREPHRMQLMELYSTSLWHLQREVALSALAQDLVSQDRNSPAAWCATGNCFSLQKEHDSAIKFFQRAVQVDPSFVYAYTLLGHEYVTTEELDKALSCFRSAIRIDSRHYNAWYGIGTIYSKQERYLLAELHFKKALSINPQSAVLMCHIGVVQHALQKTEKALQTLNAAIATDPKNALCKFHRASIYFAAGRHNDALKELEELKEIVPKESLVYYLTGKVHKKLGNTHLALMHFSWATDLDPKGANSQIKEAIDPAMSRNLGEEDPSAAHPGEDFPSEGCSSHVHESSSQEGAEFVTLHATDSDESL</sequence>
<keyword evidence="10" id="KW-1185">Reference proteome</keyword>
<feature type="repeat" description="TPR" evidence="7">
    <location>
        <begin position="689"/>
        <end position="722"/>
    </location>
</feature>
<keyword evidence="4" id="KW-0539">Nucleus</keyword>
<keyword evidence="3 7" id="KW-0802">TPR repeat</keyword>
<dbReference type="GO" id="GO:0005737">
    <property type="term" value="C:cytoplasm"/>
    <property type="evidence" value="ECO:0007669"/>
    <property type="project" value="TreeGrafter"/>
</dbReference>
<feature type="region of interest" description="Disordered" evidence="8">
    <location>
        <begin position="805"/>
        <end position="853"/>
    </location>
</feature>
<evidence type="ECO:0000256" key="4">
    <source>
        <dbReference type="ARBA" id="ARBA00023242"/>
    </source>
</evidence>
<dbReference type="Pfam" id="PF12895">
    <property type="entry name" value="ANAPC3"/>
    <property type="match status" value="1"/>
</dbReference>
<comment type="subcellular location">
    <subcellularLocation>
        <location evidence="1">Nucleus</location>
    </subcellularLocation>
</comment>
<dbReference type="Gene3D" id="1.25.40.10">
    <property type="entry name" value="Tetratricopeptide repeat domain"/>
    <property type="match status" value="4"/>
</dbReference>
<feature type="compositionally biased region" description="Low complexity" evidence="8">
    <location>
        <begin position="347"/>
        <end position="357"/>
    </location>
</feature>
<evidence type="ECO:0000256" key="5">
    <source>
        <dbReference type="ARBA" id="ARBA00038210"/>
    </source>
</evidence>
<feature type="region of interest" description="Disordered" evidence="8">
    <location>
        <begin position="332"/>
        <end position="443"/>
    </location>
</feature>
<organism evidence="9 10">
    <name type="scientific">Gryllus longicercus</name>
    <dbReference type="NCBI Taxonomy" id="2509291"/>
    <lineage>
        <taxon>Eukaryota</taxon>
        <taxon>Metazoa</taxon>
        <taxon>Ecdysozoa</taxon>
        <taxon>Arthropoda</taxon>
        <taxon>Hexapoda</taxon>
        <taxon>Insecta</taxon>
        <taxon>Pterygota</taxon>
        <taxon>Neoptera</taxon>
        <taxon>Polyneoptera</taxon>
        <taxon>Orthoptera</taxon>
        <taxon>Ensifera</taxon>
        <taxon>Gryllidea</taxon>
        <taxon>Grylloidea</taxon>
        <taxon>Gryllidae</taxon>
        <taxon>Gryllinae</taxon>
        <taxon>Gryllus</taxon>
    </lineage>
</organism>
<evidence type="ECO:0000313" key="9">
    <source>
        <dbReference type="EMBL" id="KAK7868237.1"/>
    </source>
</evidence>
<dbReference type="Pfam" id="PF00515">
    <property type="entry name" value="TPR_1"/>
    <property type="match status" value="2"/>
</dbReference>
<dbReference type="GO" id="GO:0031145">
    <property type="term" value="P:anaphase-promoting complex-dependent catabolic process"/>
    <property type="evidence" value="ECO:0007669"/>
    <property type="project" value="TreeGrafter"/>
</dbReference>
<comment type="caution">
    <text evidence="9">The sequence shown here is derived from an EMBL/GenBank/DDBJ whole genome shotgun (WGS) entry which is preliminary data.</text>
</comment>
<feature type="repeat" description="TPR" evidence="7">
    <location>
        <begin position="655"/>
        <end position="688"/>
    </location>
</feature>
<dbReference type="Pfam" id="PF13174">
    <property type="entry name" value="TPR_6"/>
    <property type="match status" value="1"/>
</dbReference>
<dbReference type="InterPro" id="IPR011990">
    <property type="entry name" value="TPR-like_helical_dom_sf"/>
</dbReference>
<feature type="compositionally biased region" description="Polar residues" evidence="8">
    <location>
        <begin position="417"/>
        <end position="428"/>
    </location>
</feature>
<feature type="repeat" description="TPR" evidence="7">
    <location>
        <begin position="757"/>
        <end position="790"/>
    </location>
</feature>
<evidence type="ECO:0000256" key="1">
    <source>
        <dbReference type="ARBA" id="ARBA00004123"/>
    </source>
</evidence>
<reference evidence="9 10" key="1">
    <citation type="submission" date="2024-03" db="EMBL/GenBank/DDBJ databases">
        <title>The genome assembly and annotation of the cricket Gryllus longicercus Weissman &amp; Gray.</title>
        <authorList>
            <person name="Szrajer S."/>
            <person name="Gray D."/>
            <person name="Ylla G."/>
        </authorList>
    </citation>
    <scope>NUCLEOTIDE SEQUENCE [LARGE SCALE GENOMIC DNA]</scope>
    <source>
        <strain evidence="9">DAG 2021-001</strain>
        <tissue evidence="9">Whole body minus gut</tissue>
    </source>
</reference>
<dbReference type="Proteomes" id="UP001378592">
    <property type="component" value="Unassembled WGS sequence"/>
</dbReference>
<evidence type="ECO:0000256" key="2">
    <source>
        <dbReference type="ARBA" id="ARBA00022737"/>
    </source>
</evidence>
<feature type="repeat" description="TPR" evidence="7">
    <location>
        <begin position="587"/>
        <end position="620"/>
    </location>
</feature>
<dbReference type="GO" id="GO:0016567">
    <property type="term" value="P:protein ubiquitination"/>
    <property type="evidence" value="ECO:0007669"/>
    <property type="project" value="TreeGrafter"/>
</dbReference>
<feature type="compositionally biased region" description="Polar residues" evidence="8">
    <location>
        <begin position="373"/>
        <end position="401"/>
    </location>
</feature>
<accession>A0AAN9VUK5</accession>
<dbReference type="Pfam" id="PF14559">
    <property type="entry name" value="TPR_19"/>
    <property type="match status" value="1"/>
</dbReference>
<dbReference type="InterPro" id="IPR019734">
    <property type="entry name" value="TPR_rpt"/>
</dbReference>
<dbReference type="PROSITE" id="PS50005">
    <property type="entry name" value="TPR"/>
    <property type="match status" value="6"/>
</dbReference>
<feature type="repeat" description="TPR" evidence="7">
    <location>
        <begin position="621"/>
        <end position="654"/>
    </location>
</feature>
<dbReference type="GO" id="GO:0005680">
    <property type="term" value="C:anaphase-promoting complex"/>
    <property type="evidence" value="ECO:0007669"/>
    <property type="project" value="TreeGrafter"/>
</dbReference>
<name>A0AAN9VUK5_9ORTH</name>
<comment type="similarity">
    <text evidence="5">Belongs to the APC3/CDC27 family.</text>
</comment>
<evidence type="ECO:0000313" key="10">
    <source>
        <dbReference type="Proteomes" id="UP001378592"/>
    </source>
</evidence>
<evidence type="ECO:0000256" key="6">
    <source>
        <dbReference type="ARBA" id="ARBA00039307"/>
    </source>
</evidence>
<dbReference type="SMART" id="SM00028">
    <property type="entry name" value="TPR"/>
    <property type="match status" value="8"/>
</dbReference>
<dbReference type="EMBL" id="JAZDUA010000098">
    <property type="protein sequence ID" value="KAK7868237.1"/>
    <property type="molecule type" value="Genomic_DNA"/>
</dbReference>
<dbReference type="AlphaFoldDB" id="A0AAN9VUK5"/>
<feature type="compositionally biased region" description="Basic and acidic residues" evidence="8">
    <location>
        <begin position="429"/>
        <end position="441"/>
    </location>
</feature>
<dbReference type="FunFam" id="1.25.40.10:FF:000018">
    <property type="entry name" value="Cell division cycle protein 27 homolog B"/>
    <property type="match status" value="1"/>
</dbReference>
<dbReference type="GO" id="GO:0051301">
    <property type="term" value="P:cell division"/>
    <property type="evidence" value="ECO:0007669"/>
    <property type="project" value="TreeGrafter"/>
</dbReference>
<dbReference type="Pfam" id="PF13181">
    <property type="entry name" value="TPR_8"/>
    <property type="match status" value="1"/>
</dbReference>
<evidence type="ECO:0000256" key="3">
    <source>
        <dbReference type="ARBA" id="ARBA00022803"/>
    </source>
</evidence>
<dbReference type="GO" id="GO:0007091">
    <property type="term" value="P:metaphase/anaphase transition of mitotic cell cycle"/>
    <property type="evidence" value="ECO:0007669"/>
    <property type="project" value="TreeGrafter"/>
</dbReference>
<dbReference type="PANTHER" id="PTHR12558">
    <property type="entry name" value="CELL DIVISION CYCLE 16,23,27"/>
    <property type="match status" value="1"/>
</dbReference>
<proteinExistence type="inferred from homology"/>
<protein>
    <recommendedName>
        <fullName evidence="6">Cell division cycle protein 27 homolog</fullName>
    </recommendedName>
</protein>
<gene>
    <name evidence="9" type="ORF">R5R35_000639</name>
</gene>